<dbReference type="FunFam" id="3.40.50.970:FF:000005">
    <property type="entry name" value="1-deoxy-D-xylulose-5-phosphate synthase"/>
    <property type="match status" value="1"/>
</dbReference>
<accession>A0A136WEV2</accession>
<dbReference type="GO" id="GO:0005829">
    <property type="term" value="C:cytosol"/>
    <property type="evidence" value="ECO:0007669"/>
    <property type="project" value="TreeGrafter"/>
</dbReference>
<feature type="binding site" evidence="10">
    <location>
        <position position="175"/>
    </location>
    <ligand>
        <name>thiamine diphosphate</name>
        <dbReference type="ChEBI" id="CHEBI:58937"/>
    </ligand>
</feature>
<dbReference type="PATRIC" id="fig|36847.3.peg.1866"/>
<dbReference type="RefSeq" id="WP_242864186.1">
    <property type="nucleotide sequence ID" value="NZ_LRVM01000004.1"/>
</dbReference>
<keyword evidence="6 10" id="KW-0460">Magnesium</keyword>
<feature type="binding site" evidence="10">
    <location>
        <begin position="147"/>
        <end position="148"/>
    </location>
    <ligand>
        <name>thiamine diphosphate</name>
        <dbReference type="ChEBI" id="CHEBI:58937"/>
    </ligand>
</feature>
<dbReference type="Pfam" id="PF02780">
    <property type="entry name" value="Transketolase_C"/>
    <property type="match status" value="1"/>
</dbReference>
<dbReference type="EC" id="2.2.1.7" evidence="10"/>
<evidence type="ECO:0000256" key="8">
    <source>
        <dbReference type="ARBA" id="ARBA00023052"/>
    </source>
</evidence>
<dbReference type="PANTHER" id="PTHR43322:SF5">
    <property type="entry name" value="1-DEOXY-D-XYLULOSE-5-PHOSPHATE SYNTHASE, CHLOROPLASTIC"/>
    <property type="match status" value="1"/>
</dbReference>
<dbReference type="UniPathway" id="UPA00064">
    <property type="reaction ID" value="UER00091"/>
</dbReference>
<dbReference type="CDD" id="cd02007">
    <property type="entry name" value="TPP_DXS"/>
    <property type="match status" value="1"/>
</dbReference>
<dbReference type="InterPro" id="IPR029061">
    <property type="entry name" value="THDP-binding"/>
</dbReference>
<evidence type="ECO:0000256" key="6">
    <source>
        <dbReference type="ARBA" id="ARBA00022842"/>
    </source>
</evidence>
<evidence type="ECO:0000313" key="12">
    <source>
        <dbReference type="EMBL" id="KXL53056.1"/>
    </source>
</evidence>
<evidence type="ECO:0000256" key="1">
    <source>
        <dbReference type="ARBA" id="ARBA00004980"/>
    </source>
</evidence>
<dbReference type="Gene3D" id="3.40.50.920">
    <property type="match status" value="1"/>
</dbReference>
<dbReference type="NCBIfam" id="NF003933">
    <property type="entry name" value="PRK05444.2-2"/>
    <property type="match status" value="1"/>
</dbReference>
<dbReference type="STRING" id="36847.CLNEO_15990"/>
<feature type="binding site" evidence="10">
    <location>
        <position position="74"/>
    </location>
    <ligand>
        <name>thiamine diphosphate</name>
        <dbReference type="ChEBI" id="CHEBI:58937"/>
    </ligand>
</feature>
<keyword evidence="5 10" id="KW-0479">Metal-binding</keyword>
<dbReference type="AlphaFoldDB" id="A0A136WEV2"/>
<comment type="similarity">
    <text evidence="2 10">Belongs to the transketolase family. DXPS subfamily.</text>
</comment>
<dbReference type="CDD" id="cd07033">
    <property type="entry name" value="TPP_PYR_DXS_TK_like"/>
    <property type="match status" value="1"/>
</dbReference>
<keyword evidence="13" id="KW-1185">Reference proteome</keyword>
<comment type="function">
    <text evidence="10">Catalyzes the acyloin condensation reaction between C atoms 2 and 3 of pyruvate and glyceraldehyde 3-phosphate to yield 1-deoxy-D-xylulose-5-phosphate (DXP).</text>
</comment>
<protein>
    <recommendedName>
        <fullName evidence="10">1-deoxy-D-xylulose-5-phosphate synthase</fullName>
        <ecNumber evidence="10">2.2.1.7</ecNumber>
    </recommendedName>
    <alternativeName>
        <fullName evidence="10">1-deoxyxylulose-5-phosphate synthase</fullName>
        <shortName evidence="10">DXP synthase</shortName>
        <shortName evidence="10">DXPS</shortName>
    </alternativeName>
</protein>
<dbReference type="GO" id="GO:0009228">
    <property type="term" value="P:thiamine biosynthetic process"/>
    <property type="evidence" value="ECO:0007669"/>
    <property type="project" value="UniProtKB-UniRule"/>
</dbReference>
<reference evidence="12 13" key="1">
    <citation type="submission" date="2016-01" db="EMBL/GenBank/DDBJ databases">
        <title>Genome sequence of Clostridium neopropionicum X4, DSM-3847.</title>
        <authorList>
            <person name="Poehlein A."/>
            <person name="Beck M.H."/>
            <person name="Bengelsdorf F.R."/>
            <person name="Daniel R."/>
            <person name="Duerre P."/>
        </authorList>
    </citation>
    <scope>NUCLEOTIDE SEQUENCE [LARGE SCALE GENOMIC DNA]</scope>
    <source>
        <strain evidence="12 13">DSM-3847</strain>
    </source>
</reference>
<feature type="binding site" evidence="10">
    <location>
        <position position="286"/>
    </location>
    <ligand>
        <name>thiamine diphosphate</name>
        <dbReference type="ChEBI" id="CHEBI:58937"/>
    </ligand>
</feature>
<dbReference type="PROSITE" id="PS00801">
    <property type="entry name" value="TRANSKETOLASE_1"/>
    <property type="match status" value="1"/>
</dbReference>
<dbReference type="Gene3D" id="3.40.50.970">
    <property type="match status" value="2"/>
</dbReference>
<gene>
    <name evidence="10 12" type="primary">dxs</name>
    <name evidence="12" type="ORF">CLNEO_15990</name>
</gene>
<evidence type="ECO:0000256" key="2">
    <source>
        <dbReference type="ARBA" id="ARBA00011081"/>
    </source>
</evidence>
<evidence type="ECO:0000259" key="11">
    <source>
        <dbReference type="SMART" id="SM00861"/>
    </source>
</evidence>
<comment type="subunit">
    <text evidence="3 10">Homodimer.</text>
</comment>
<dbReference type="EMBL" id="LRVM01000004">
    <property type="protein sequence ID" value="KXL53056.1"/>
    <property type="molecule type" value="Genomic_DNA"/>
</dbReference>
<feature type="binding site" evidence="10">
    <location>
        <position position="367"/>
    </location>
    <ligand>
        <name>thiamine diphosphate</name>
        <dbReference type="ChEBI" id="CHEBI:58937"/>
    </ligand>
</feature>
<dbReference type="SUPFAM" id="SSF52518">
    <property type="entry name" value="Thiamin diphosphate-binding fold (THDP-binding)"/>
    <property type="match status" value="2"/>
</dbReference>
<comment type="caution">
    <text evidence="12">The sequence shown here is derived from an EMBL/GenBank/DDBJ whole genome shotgun (WGS) entry which is preliminary data.</text>
</comment>
<dbReference type="GO" id="GO:0030976">
    <property type="term" value="F:thiamine pyrophosphate binding"/>
    <property type="evidence" value="ECO:0007669"/>
    <property type="project" value="UniProtKB-UniRule"/>
</dbReference>
<keyword evidence="8 10" id="KW-0786">Thiamine pyrophosphate</keyword>
<feature type="binding site" evidence="10">
    <location>
        <begin position="115"/>
        <end position="117"/>
    </location>
    <ligand>
        <name>thiamine diphosphate</name>
        <dbReference type="ChEBI" id="CHEBI:58937"/>
    </ligand>
</feature>
<dbReference type="Pfam" id="PF13292">
    <property type="entry name" value="DXP_synthase_N"/>
    <property type="match status" value="1"/>
</dbReference>
<dbReference type="NCBIfam" id="TIGR00204">
    <property type="entry name" value="dxs"/>
    <property type="match status" value="1"/>
</dbReference>
<comment type="pathway">
    <text evidence="1 10">Metabolic intermediate biosynthesis; 1-deoxy-D-xylulose 5-phosphate biosynthesis; 1-deoxy-D-xylulose 5-phosphate from D-glyceraldehyde 3-phosphate and pyruvate: step 1/1.</text>
</comment>
<dbReference type="InterPro" id="IPR033248">
    <property type="entry name" value="Transketolase_C"/>
</dbReference>
<dbReference type="Proteomes" id="UP000070539">
    <property type="component" value="Unassembled WGS sequence"/>
</dbReference>
<evidence type="ECO:0000256" key="7">
    <source>
        <dbReference type="ARBA" id="ARBA00022977"/>
    </source>
</evidence>
<dbReference type="HAMAP" id="MF_00315">
    <property type="entry name" value="DXP_synth"/>
    <property type="match status" value="1"/>
</dbReference>
<sequence>MGGLLDKIQTTGDIKKLKKEELDSLCKELRCFLIQHVCKTGGHLASNLGVVELTVALEYIFNLPEDKIVWDVGHQAYIHKILTGRKNNFPSLRQLDGLSGFPKPGESEADVFAAGHSSTSISAALGIAKARDLQGKNNNVIAVIGDGSMTGGLAYEALNNAGREKTNFIVILNDNQMSIDHNVGAISKHLNSLRTSNRYRTLKDNFKQFRDQVPLLGKATYLVLEKVRDSAKLLFIEGAVFEEFGFKYIGPVDGHNLEEMIEIFQNVKDMQEPILIHVKTTKGKGYLPAETNPGHFHGVGPFDMKTGNGIGKSGGPSWSAVFGKKMVELGKKNPNVVGITAAMCSGTGFEDFQTAFPERFFDVAIAEQHGTTFSAGLASQGIVPVFAVYSSFLQRAYDQVIHDVCMENLHVVFAIDRAGIVGADGETHQGVFDLSFLTHIPNMTVLSPKNAWELEEMLEYAVNECKGPVAVRYPRGTAEMGFAEYKAPIQLGKAEIIQNGNGIAVLAEGHMLHAAQEAVKLLEKDGVDAPMLVNMRFISPLDEELLEKLTFSCKHIFTVEDNLRKGGFGSKVLEFYSDGGYQVNVTNLAFPDQFIEQGSQSQLFFRYGLDGEGIFRKMKDKIGENYGR</sequence>
<feature type="domain" description="Transketolase-like pyrimidine-binding" evidence="11">
    <location>
        <begin position="316"/>
        <end position="481"/>
    </location>
</feature>
<dbReference type="InterPro" id="IPR005477">
    <property type="entry name" value="Dxylulose-5-P_synthase"/>
</dbReference>
<evidence type="ECO:0000256" key="3">
    <source>
        <dbReference type="ARBA" id="ARBA00011738"/>
    </source>
</evidence>
<keyword evidence="7 10" id="KW-0784">Thiamine biosynthesis</keyword>
<evidence type="ECO:0000256" key="9">
    <source>
        <dbReference type="ARBA" id="ARBA00023229"/>
    </source>
</evidence>
<feature type="binding site" evidence="10">
    <location>
        <position position="175"/>
    </location>
    <ligand>
        <name>Mg(2+)</name>
        <dbReference type="ChEBI" id="CHEBI:18420"/>
    </ligand>
</feature>
<comment type="cofactor">
    <cofactor evidence="10">
        <name>thiamine diphosphate</name>
        <dbReference type="ChEBI" id="CHEBI:58937"/>
    </cofactor>
    <text evidence="10">Binds 1 thiamine pyrophosphate per subunit.</text>
</comment>
<keyword evidence="9 10" id="KW-0414">Isoprene biosynthesis</keyword>
<comment type="catalytic activity">
    <reaction evidence="10">
        <text>D-glyceraldehyde 3-phosphate + pyruvate + H(+) = 1-deoxy-D-xylulose 5-phosphate + CO2</text>
        <dbReference type="Rhea" id="RHEA:12605"/>
        <dbReference type="ChEBI" id="CHEBI:15361"/>
        <dbReference type="ChEBI" id="CHEBI:15378"/>
        <dbReference type="ChEBI" id="CHEBI:16526"/>
        <dbReference type="ChEBI" id="CHEBI:57792"/>
        <dbReference type="ChEBI" id="CHEBI:59776"/>
        <dbReference type="EC" id="2.2.1.7"/>
    </reaction>
</comment>
<feature type="binding site" evidence="10">
    <location>
        <position position="146"/>
    </location>
    <ligand>
        <name>Mg(2+)</name>
        <dbReference type="ChEBI" id="CHEBI:18420"/>
    </ligand>
</feature>
<dbReference type="GO" id="GO:0000287">
    <property type="term" value="F:magnesium ion binding"/>
    <property type="evidence" value="ECO:0007669"/>
    <property type="project" value="UniProtKB-UniRule"/>
</dbReference>
<evidence type="ECO:0000256" key="5">
    <source>
        <dbReference type="ARBA" id="ARBA00022723"/>
    </source>
</evidence>
<dbReference type="InterPro" id="IPR049557">
    <property type="entry name" value="Transketolase_CS"/>
</dbReference>
<dbReference type="InterPro" id="IPR005475">
    <property type="entry name" value="Transketolase-like_Pyr-bd"/>
</dbReference>
<proteinExistence type="inferred from homology"/>
<dbReference type="GO" id="GO:0019288">
    <property type="term" value="P:isopentenyl diphosphate biosynthetic process, methylerythritol 4-phosphate pathway"/>
    <property type="evidence" value="ECO:0007669"/>
    <property type="project" value="TreeGrafter"/>
</dbReference>
<dbReference type="InterPro" id="IPR009014">
    <property type="entry name" value="Transketo_C/PFOR_II"/>
</dbReference>
<dbReference type="GO" id="GO:0008661">
    <property type="term" value="F:1-deoxy-D-xylulose-5-phosphate synthase activity"/>
    <property type="evidence" value="ECO:0007669"/>
    <property type="project" value="UniProtKB-UniRule"/>
</dbReference>
<dbReference type="Pfam" id="PF02779">
    <property type="entry name" value="Transket_pyr"/>
    <property type="match status" value="1"/>
</dbReference>
<dbReference type="PANTHER" id="PTHR43322">
    <property type="entry name" value="1-D-DEOXYXYLULOSE 5-PHOSPHATE SYNTHASE-RELATED"/>
    <property type="match status" value="1"/>
</dbReference>
<evidence type="ECO:0000313" key="13">
    <source>
        <dbReference type="Proteomes" id="UP000070539"/>
    </source>
</evidence>
<dbReference type="SMART" id="SM00861">
    <property type="entry name" value="Transket_pyr"/>
    <property type="match status" value="1"/>
</dbReference>
<name>A0A136WEV2_9FIRM</name>
<dbReference type="SUPFAM" id="SSF52922">
    <property type="entry name" value="TK C-terminal domain-like"/>
    <property type="match status" value="1"/>
</dbReference>
<dbReference type="GO" id="GO:0016114">
    <property type="term" value="P:terpenoid biosynthetic process"/>
    <property type="evidence" value="ECO:0007669"/>
    <property type="project" value="UniProtKB-UniRule"/>
</dbReference>
<evidence type="ECO:0000256" key="4">
    <source>
        <dbReference type="ARBA" id="ARBA00022679"/>
    </source>
</evidence>
<comment type="cofactor">
    <cofactor evidence="10">
        <name>Mg(2+)</name>
        <dbReference type="ChEBI" id="CHEBI:18420"/>
    </cofactor>
    <text evidence="10">Binds 1 Mg(2+) ion per subunit.</text>
</comment>
<keyword evidence="4 10" id="KW-0808">Transferase</keyword>
<evidence type="ECO:0000256" key="10">
    <source>
        <dbReference type="HAMAP-Rule" id="MF_00315"/>
    </source>
</evidence>
<organism evidence="12 13">
    <name type="scientific">Anaerotignum neopropionicum</name>
    <dbReference type="NCBI Taxonomy" id="36847"/>
    <lineage>
        <taxon>Bacteria</taxon>
        <taxon>Bacillati</taxon>
        <taxon>Bacillota</taxon>
        <taxon>Clostridia</taxon>
        <taxon>Lachnospirales</taxon>
        <taxon>Anaerotignaceae</taxon>
        <taxon>Anaerotignum</taxon>
    </lineage>
</organism>